<feature type="binding site" description="in inhibited form" evidence="9">
    <location>
        <position position="248"/>
    </location>
    <ligand>
        <name>Zn(2+)</name>
        <dbReference type="ChEBI" id="CHEBI:29105"/>
        <label>2</label>
        <note>catalytic</note>
    </ligand>
</feature>
<dbReference type="Gene3D" id="3.40.390.10">
    <property type="entry name" value="Collagenase (Catalytic Domain)"/>
    <property type="match status" value="1"/>
</dbReference>
<keyword evidence="3 9" id="KW-0479">Metal-binding</keyword>
<dbReference type="PRINTS" id="PR00138">
    <property type="entry name" value="MATRIXIN"/>
</dbReference>
<dbReference type="InterPro" id="IPR024079">
    <property type="entry name" value="MetalloPept_cat_dom_sf"/>
</dbReference>
<evidence type="ECO:0000256" key="9">
    <source>
        <dbReference type="PIRSR" id="PIRSR621190-2"/>
    </source>
</evidence>
<evidence type="ECO:0000256" key="5">
    <source>
        <dbReference type="ARBA" id="ARBA00022801"/>
    </source>
</evidence>
<dbReference type="InterPro" id="IPR036375">
    <property type="entry name" value="Hemopexin-like_dom_sf"/>
</dbReference>
<evidence type="ECO:0000313" key="14">
    <source>
        <dbReference type="Proteomes" id="UP000683360"/>
    </source>
</evidence>
<dbReference type="Pfam" id="PF01471">
    <property type="entry name" value="PG_binding_1"/>
    <property type="match status" value="1"/>
</dbReference>
<dbReference type="GO" id="GO:0030198">
    <property type="term" value="P:extracellular matrix organization"/>
    <property type="evidence" value="ECO:0007669"/>
    <property type="project" value="TreeGrafter"/>
</dbReference>
<keyword evidence="7" id="KW-0482">Metalloprotease</keyword>
<keyword evidence="6 9" id="KW-0862">Zinc</keyword>
<feature type="repeat" description="Hemopexin" evidence="10">
    <location>
        <begin position="603"/>
        <end position="649"/>
    </location>
</feature>
<dbReference type="SUPFAM" id="SSF50923">
    <property type="entry name" value="Hemopexin-like domain"/>
    <property type="match status" value="1"/>
</dbReference>
<dbReference type="SMART" id="SM00235">
    <property type="entry name" value="ZnMc"/>
    <property type="match status" value="1"/>
</dbReference>
<dbReference type="EC" id="3.4.24.80" evidence="13"/>
<evidence type="ECO:0000256" key="6">
    <source>
        <dbReference type="ARBA" id="ARBA00022833"/>
    </source>
</evidence>
<dbReference type="OrthoDB" id="406838at2759"/>
<dbReference type="Proteomes" id="UP000683360">
    <property type="component" value="Unassembled WGS sequence"/>
</dbReference>
<dbReference type="CDD" id="cd04278">
    <property type="entry name" value="ZnMc_MMP"/>
    <property type="match status" value="1"/>
</dbReference>
<feature type="binding site" evidence="9">
    <location>
        <position position="355"/>
    </location>
    <ligand>
        <name>Ca(2+)</name>
        <dbReference type="ChEBI" id="CHEBI:29108"/>
        <label>3</label>
    </ligand>
</feature>
<feature type="binding site" evidence="9">
    <location>
        <position position="356"/>
    </location>
    <ligand>
        <name>Ca(2+)</name>
        <dbReference type="ChEBI" id="CHEBI:29108"/>
        <label>1</label>
    </ligand>
</feature>
<feature type="region of interest" description="Disordered" evidence="11">
    <location>
        <begin position="417"/>
        <end position="454"/>
    </location>
</feature>
<dbReference type="PANTHER" id="PTHR10201">
    <property type="entry name" value="MATRIX METALLOPROTEINASE"/>
    <property type="match status" value="1"/>
</dbReference>
<dbReference type="Pfam" id="PF00413">
    <property type="entry name" value="Peptidase_M10"/>
    <property type="match status" value="1"/>
</dbReference>
<keyword evidence="9" id="KW-0106">Calcium</keyword>
<feature type="binding site" evidence="9">
    <location>
        <position position="561"/>
    </location>
    <ligand>
        <name>Ca(2+)</name>
        <dbReference type="ChEBI" id="CHEBI:29108"/>
        <label>5</label>
    </ligand>
</feature>
<dbReference type="InterPro" id="IPR036365">
    <property type="entry name" value="PGBD-like_sf"/>
</dbReference>
<comment type="caution">
    <text evidence="13">The sequence shown here is derived from an EMBL/GenBank/DDBJ whole genome shotgun (WGS) entry which is preliminary data.</text>
</comment>
<feature type="binding site" evidence="9">
    <location>
        <position position="330"/>
    </location>
    <ligand>
        <name>Zn(2+)</name>
        <dbReference type="ChEBI" id="CHEBI:29105"/>
        <label>1</label>
    </ligand>
</feature>
<feature type="binding site" evidence="9">
    <location>
        <position position="351"/>
    </location>
    <ligand>
        <name>Ca(2+)</name>
        <dbReference type="ChEBI" id="CHEBI:29108"/>
        <label>2</label>
    </ligand>
</feature>
<feature type="binding site" evidence="9">
    <location>
        <position position="336"/>
    </location>
    <ligand>
        <name>Ca(2+)</name>
        <dbReference type="ChEBI" id="CHEBI:29108"/>
        <label>3</label>
    </ligand>
</feature>
<evidence type="ECO:0000256" key="11">
    <source>
        <dbReference type="SAM" id="MobiDB-lite"/>
    </source>
</evidence>
<gene>
    <name evidence="13" type="ORF">MEDL_12569</name>
</gene>
<feature type="binding site" evidence="9">
    <location>
        <position position="358"/>
    </location>
    <ligand>
        <name>Ca(2+)</name>
        <dbReference type="ChEBI" id="CHEBI:29108"/>
        <label>3</label>
    </ligand>
</feature>
<feature type="binding site" evidence="9">
    <location>
        <position position="385"/>
    </location>
    <ligand>
        <name>Zn(2+)</name>
        <dbReference type="ChEBI" id="CHEBI:29105"/>
        <label>2</label>
        <note>catalytic</note>
    </ligand>
</feature>
<evidence type="ECO:0000256" key="2">
    <source>
        <dbReference type="ARBA" id="ARBA00022670"/>
    </source>
</evidence>
<feature type="binding site" evidence="9">
    <location>
        <position position="379"/>
    </location>
    <ligand>
        <name>Zn(2+)</name>
        <dbReference type="ChEBI" id="CHEBI:29105"/>
        <label>2</label>
        <note>catalytic</note>
    </ligand>
</feature>
<dbReference type="InterPro" id="IPR006026">
    <property type="entry name" value="Peptidase_Metallo"/>
</dbReference>
<dbReference type="AlphaFoldDB" id="A0A8S3QTP3"/>
<dbReference type="InterPro" id="IPR021190">
    <property type="entry name" value="Pept_M10A"/>
</dbReference>
<keyword evidence="14" id="KW-1185">Reference proteome</keyword>
<feature type="binding site" evidence="9">
    <location>
        <position position="328"/>
    </location>
    <ligand>
        <name>Zn(2+)</name>
        <dbReference type="ChEBI" id="CHEBI:29105"/>
        <label>1</label>
    </ligand>
</feature>
<evidence type="ECO:0000313" key="13">
    <source>
        <dbReference type="EMBL" id="CAG2197719.1"/>
    </source>
</evidence>
<dbReference type="PROSITE" id="PS51642">
    <property type="entry name" value="HEMOPEXIN_2"/>
    <property type="match status" value="2"/>
</dbReference>
<dbReference type="GO" id="GO:0030574">
    <property type="term" value="P:collagen catabolic process"/>
    <property type="evidence" value="ECO:0007669"/>
    <property type="project" value="TreeGrafter"/>
</dbReference>
<dbReference type="GO" id="GO:0004222">
    <property type="term" value="F:metalloendopeptidase activity"/>
    <property type="evidence" value="ECO:0007669"/>
    <property type="project" value="InterPro"/>
</dbReference>
<keyword evidence="5 13" id="KW-0378">Hydrolase</keyword>
<proteinExistence type="inferred from homology"/>
<reference evidence="13" key="1">
    <citation type="submission" date="2021-03" db="EMBL/GenBank/DDBJ databases">
        <authorList>
            <person name="Bekaert M."/>
        </authorList>
    </citation>
    <scope>NUCLEOTIDE SEQUENCE</scope>
</reference>
<keyword evidence="2" id="KW-0645">Protease</keyword>
<keyword evidence="4" id="KW-0732">Signal</keyword>
<evidence type="ECO:0000256" key="4">
    <source>
        <dbReference type="ARBA" id="ARBA00022729"/>
    </source>
</evidence>
<feature type="binding site" evidence="9">
    <location>
        <position position="353"/>
    </location>
    <ligand>
        <name>Zn(2+)</name>
        <dbReference type="ChEBI" id="CHEBI:29105"/>
        <label>1</label>
    </ligand>
</feature>
<dbReference type="Gene3D" id="2.110.10.10">
    <property type="entry name" value="Hemopexin-like domain"/>
    <property type="match status" value="1"/>
</dbReference>
<dbReference type="PANTHER" id="PTHR10201:SF291">
    <property type="entry name" value="MATRIX METALLOPROTEINASE 1, ISOFORM C-RELATED"/>
    <property type="match status" value="1"/>
</dbReference>
<dbReference type="InterPro" id="IPR018487">
    <property type="entry name" value="Hemopexin-like_repeat"/>
</dbReference>
<evidence type="ECO:0000256" key="7">
    <source>
        <dbReference type="ARBA" id="ARBA00023049"/>
    </source>
</evidence>
<organism evidence="13 14">
    <name type="scientific">Mytilus edulis</name>
    <name type="common">Blue mussel</name>
    <dbReference type="NCBI Taxonomy" id="6550"/>
    <lineage>
        <taxon>Eukaryota</taxon>
        <taxon>Metazoa</taxon>
        <taxon>Spiralia</taxon>
        <taxon>Lophotrochozoa</taxon>
        <taxon>Mollusca</taxon>
        <taxon>Bivalvia</taxon>
        <taxon>Autobranchia</taxon>
        <taxon>Pteriomorphia</taxon>
        <taxon>Mytilida</taxon>
        <taxon>Mytiloidea</taxon>
        <taxon>Mytilidae</taxon>
        <taxon>Mytilinae</taxon>
        <taxon>Mytilus</taxon>
    </lineage>
</organism>
<evidence type="ECO:0000256" key="8">
    <source>
        <dbReference type="PIRSR" id="PIRSR621190-1"/>
    </source>
</evidence>
<sequence>MYVTKDRQATDMLLDLMKDETNKVWATFISLLPGFGNDAMANRLEHMNCAECYRSTIIHDIKNVAVEIDTDMMEETFEGKTFQKQTEIGVAKEFTFQVCKNGTDLGCTENITMNNDGANMPDNMERTSMTPDGGEEGMNGQEMNKTMPSVAAEPEPNNSTATSALWSYRIVISNNLVICQALNRSKYSNIYFQSYLEQFGYMSSAKSFKLHSTSERTEALKSFQKFNNLPITGKLDQDTVQKMNTPRCGVPDMEPGSDGLPKPYKTGPKWTKKNLSWRVTNFSDRLSNSVLKSEIARALKAWSDVADLSFTEVSSGEDIKIKFVKGSHGDNDPFDGEGGVLAHAFYPQNGDAHFDDGELWVVNKTGTDLFIVAAHEFGHSLGLDHSENDDALMAPYYTGYIPNYQLHPDDIAGIRSQYGEQQNPSPTDPSPTDPLPTDAPRPTPAVTVTPPPVDNRPELCFNGYEATIKNTNGEYLFFVKPKHVMMMTAESGLYRTEKTKKVFKKSPRKVDGAFTLPDTNNIYLIKGKKLYEFDSEGTRTRVLKIKKEKGRKILPEKTRAAFAVSENQVYMLGDSMVWQLDLSTLTISSESIKLISEEFPGLPSGTEAAMLYDTQTVYFFQSNMYYSFDLQTNTLNGGPYDAAAEFIKNDCEVL</sequence>
<evidence type="ECO:0000256" key="1">
    <source>
        <dbReference type="ARBA" id="ARBA00010370"/>
    </source>
</evidence>
<feature type="domain" description="Peptidase metallopeptidase" evidence="12">
    <location>
        <begin position="266"/>
        <end position="420"/>
    </location>
</feature>
<feature type="binding site" evidence="9">
    <location>
        <position position="393"/>
    </location>
    <ligand>
        <name>Zn(2+)</name>
        <dbReference type="ChEBI" id="CHEBI:29105"/>
        <label>2</label>
        <note>catalytic</note>
    </ligand>
</feature>
<dbReference type="GO" id="GO:0008270">
    <property type="term" value="F:zinc ion binding"/>
    <property type="evidence" value="ECO:0007669"/>
    <property type="project" value="InterPro"/>
</dbReference>
<dbReference type="SUPFAM" id="SSF47090">
    <property type="entry name" value="PGBD-like"/>
    <property type="match status" value="1"/>
</dbReference>
<comment type="cofactor">
    <cofactor evidence="9">
        <name>Ca(2+)</name>
        <dbReference type="ChEBI" id="CHEBI:29108"/>
    </cofactor>
    <text evidence="9">Can bind about 5 Ca(2+) ions per subunit.</text>
</comment>
<feature type="active site" evidence="8">
    <location>
        <position position="376"/>
    </location>
</feature>
<feature type="binding site" evidence="9">
    <location>
        <position position="335"/>
    </location>
    <ligand>
        <name>Ca(2+)</name>
        <dbReference type="ChEBI" id="CHEBI:29108"/>
        <label>3</label>
    </ligand>
</feature>
<name>A0A8S3QTP3_MYTED</name>
<comment type="similarity">
    <text evidence="1">Belongs to the peptidase M10A family.</text>
</comment>
<dbReference type="FunFam" id="3.40.390.10:FF:000068">
    <property type="entry name" value="Predicted protein"/>
    <property type="match status" value="1"/>
</dbReference>
<dbReference type="SMART" id="SM00120">
    <property type="entry name" value="HX"/>
    <property type="match status" value="3"/>
</dbReference>
<feature type="binding site" evidence="9">
    <location>
        <position position="343"/>
    </location>
    <ligand>
        <name>Zn(2+)</name>
        <dbReference type="ChEBI" id="CHEBI:29105"/>
        <label>1</label>
    </ligand>
</feature>
<comment type="cofactor">
    <cofactor evidence="9">
        <name>Zn(2+)</name>
        <dbReference type="ChEBI" id="CHEBI:29105"/>
    </cofactor>
    <text evidence="9">Binds 2 Zn(2+) ions per subunit.</text>
</comment>
<accession>A0A8S3QTP3</accession>
<dbReference type="InterPro" id="IPR033739">
    <property type="entry name" value="M10A_MMP"/>
</dbReference>
<feature type="compositionally biased region" description="Pro residues" evidence="11">
    <location>
        <begin position="426"/>
        <end position="454"/>
    </location>
</feature>
<feature type="binding site" evidence="9">
    <location>
        <position position="513"/>
    </location>
    <ligand>
        <name>Ca(2+)</name>
        <dbReference type="ChEBI" id="CHEBI:29108"/>
        <label>5</label>
    </ligand>
</feature>
<evidence type="ECO:0000256" key="3">
    <source>
        <dbReference type="ARBA" id="ARBA00022723"/>
    </source>
</evidence>
<feature type="repeat" description="Hemopexin" evidence="10">
    <location>
        <begin position="507"/>
        <end position="553"/>
    </location>
</feature>
<evidence type="ECO:0000256" key="10">
    <source>
        <dbReference type="PROSITE-ProRule" id="PRU01011"/>
    </source>
</evidence>
<dbReference type="InterPro" id="IPR001818">
    <property type="entry name" value="Pept_M10_metallopeptidase"/>
</dbReference>
<feature type="binding site" evidence="9">
    <location>
        <position position="375"/>
    </location>
    <ligand>
        <name>Zn(2+)</name>
        <dbReference type="ChEBI" id="CHEBI:29105"/>
        <label>2</label>
        <note>catalytic</note>
    </ligand>
</feature>
<feature type="binding site" evidence="9">
    <location>
        <position position="511"/>
    </location>
    <ligand>
        <name>Ca(2+)</name>
        <dbReference type="ChEBI" id="CHEBI:29108"/>
        <label>4</label>
    </ligand>
</feature>
<dbReference type="SUPFAM" id="SSF55486">
    <property type="entry name" value="Metalloproteases ('zincins'), catalytic domain"/>
    <property type="match status" value="1"/>
</dbReference>
<dbReference type="GO" id="GO:0031012">
    <property type="term" value="C:extracellular matrix"/>
    <property type="evidence" value="ECO:0007669"/>
    <property type="project" value="InterPro"/>
</dbReference>
<protein>
    <submittedName>
        <fullName evidence="13">MMP14</fullName>
        <ecNumber evidence="13">3.4.24.80</ecNumber>
    </submittedName>
</protein>
<dbReference type="InterPro" id="IPR002477">
    <property type="entry name" value="Peptidoglycan-bd-like"/>
</dbReference>
<feature type="binding site" evidence="9">
    <location>
        <position position="468"/>
    </location>
    <ligand>
        <name>Ca(2+)</name>
        <dbReference type="ChEBI" id="CHEBI:29108"/>
        <label>5</label>
    </ligand>
</feature>
<evidence type="ECO:0000259" key="12">
    <source>
        <dbReference type="SMART" id="SM00235"/>
    </source>
</evidence>
<feature type="binding site" evidence="9">
    <location>
        <position position="358"/>
    </location>
    <ligand>
        <name>Ca(2+)</name>
        <dbReference type="ChEBI" id="CHEBI:29108"/>
        <label>1</label>
    </ligand>
</feature>
<feature type="binding site" evidence="9">
    <location>
        <position position="318"/>
    </location>
    <ligand>
        <name>Ca(2+)</name>
        <dbReference type="ChEBI" id="CHEBI:29108"/>
        <label>2</label>
    </ligand>
</feature>
<dbReference type="EMBL" id="CAJPWZ010000654">
    <property type="protein sequence ID" value="CAG2197719.1"/>
    <property type="molecule type" value="Genomic_DNA"/>
</dbReference>
<dbReference type="GO" id="GO:0006508">
    <property type="term" value="P:proteolysis"/>
    <property type="evidence" value="ECO:0007669"/>
    <property type="project" value="UniProtKB-KW"/>
</dbReference>